<dbReference type="InterPro" id="IPR003010">
    <property type="entry name" value="C-N_Hydrolase"/>
</dbReference>
<comment type="pathway">
    <text evidence="8">Protein modification; lipoprotein biosynthesis (N-acyl transfer).</text>
</comment>
<dbReference type="UniPathway" id="UPA00666"/>
<dbReference type="InterPro" id="IPR045378">
    <property type="entry name" value="LNT_N"/>
</dbReference>
<comment type="similarity">
    <text evidence="8">Belongs to the CN hydrolase family. Apolipoprotein N-acyltransferase subfamily.</text>
</comment>
<comment type="catalytic activity">
    <reaction evidence="8">
        <text>N-terminal S-1,2-diacyl-sn-glyceryl-L-cysteinyl-[lipoprotein] + a glycerophospholipid = N-acyl-S-1,2-diacyl-sn-glyceryl-L-cysteinyl-[lipoprotein] + a 2-acyl-sn-glycero-3-phospholipid + H(+)</text>
        <dbReference type="Rhea" id="RHEA:48228"/>
        <dbReference type="Rhea" id="RHEA-COMP:14681"/>
        <dbReference type="Rhea" id="RHEA-COMP:14684"/>
        <dbReference type="ChEBI" id="CHEBI:15378"/>
        <dbReference type="ChEBI" id="CHEBI:136912"/>
        <dbReference type="ChEBI" id="CHEBI:140656"/>
        <dbReference type="ChEBI" id="CHEBI:140657"/>
        <dbReference type="ChEBI" id="CHEBI:140660"/>
        <dbReference type="EC" id="2.3.1.269"/>
    </reaction>
</comment>
<reference evidence="10 11" key="1">
    <citation type="submission" date="2020-08" db="EMBL/GenBank/DDBJ databases">
        <title>Bridging the membrane lipid divide: bacteria of the FCB group superphylum have the potential to synthesize archaeal ether lipids.</title>
        <authorList>
            <person name="Villanueva L."/>
            <person name="Von Meijenfeldt F.A.B."/>
            <person name="Westbye A.B."/>
            <person name="Yadav S."/>
            <person name="Hopmans E.C."/>
            <person name="Dutilh B.E."/>
            <person name="Sinninghe Damste J.S."/>
        </authorList>
    </citation>
    <scope>NUCLEOTIDE SEQUENCE [LARGE SCALE GENOMIC DNA]</scope>
    <source>
        <strain evidence="10">NIOZ-UU27</strain>
    </source>
</reference>
<organism evidence="10 11">
    <name type="scientific">Candidatus Desulfacyla euxinica</name>
    <dbReference type="NCBI Taxonomy" id="2841693"/>
    <lineage>
        <taxon>Bacteria</taxon>
        <taxon>Deltaproteobacteria</taxon>
        <taxon>Candidatus Desulfacyla</taxon>
    </lineage>
</organism>
<comment type="caution">
    <text evidence="10">The sequence shown here is derived from an EMBL/GenBank/DDBJ whole genome shotgun (WGS) entry which is preliminary data.</text>
</comment>
<evidence type="ECO:0000256" key="1">
    <source>
        <dbReference type="ARBA" id="ARBA00004651"/>
    </source>
</evidence>
<evidence type="ECO:0000256" key="3">
    <source>
        <dbReference type="ARBA" id="ARBA00022679"/>
    </source>
</evidence>
<feature type="transmembrane region" description="Helical" evidence="8">
    <location>
        <begin position="65"/>
        <end position="92"/>
    </location>
</feature>
<evidence type="ECO:0000313" key="10">
    <source>
        <dbReference type="EMBL" id="MBC8178987.1"/>
    </source>
</evidence>
<dbReference type="PROSITE" id="PS50263">
    <property type="entry name" value="CN_HYDROLASE"/>
    <property type="match status" value="1"/>
</dbReference>
<evidence type="ECO:0000256" key="4">
    <source>
        <dbReference type="ARBA" id="ARBA00022692"/>
    </source>
</evidence>
<protein>
    <recommendedName>
        <fullName evidence="8">Apolipoprotein N-acyltransferase</fullName>
        <shortName evidence="8">ALP N-acyltransferase</shortName>
        <ecNumber evidence="8">2.3.1.269</ecNumber>
    </recommendedName>
</protein>
<keyword evidence="4 8" id="KW-0812">Transmembrane</keyword>
<evidence type="ECO:0000259" key="9">
    <source>
        <dbReference type="PROSITE" id="PS50263"/>
    </source>
</evidence>
<feature type="transmembrane region" description="Helical" evidence="8">
    <location>
        <begin position="463"/>
        <end position="484"/>
    </location>
</feature>
<dbReference type="EC" id="2.3.1.269" evidence="8"/>
<feature type="transmembrane region" description="Helical" evidence="8">
    <location>
        <begin position="6"/>
        <end position="22"/>
    </location>
</feature>
<proteinExistence type="inferred from homology"/>
<dbReference type="InterPro" id="IPR004563">
    <property type="entry name" value="Apolipo_AcylTrfase"/>
</dbReference>
<feature type="transmembrane region" description="Helical" evidence="8">
    <location>
        <begin position="142"/>
        <end position="163"/>
    </location>
</feature>
<dbReference type="Pfam" id="PF00795">
    <property type="entry name" value="CN_hydrolase"/>
    <property type="match status" value="1"/>
</dbReference>
<dbReference type="NCBIfam" id="TIGR00546">
    <property type="entry name" value="lnt"/>
    <property type="match status" value="1"/>
</dbReference>
<dbReference type="HAMAP" id="MF_01148">
    <property type="entry name" value="Lnt"/>
    <property type="match status" value="1"/>
</dbReference>
<gene>
    <name evidence="8 10" type="primary">lnt</name>
    <name evidence="10" type="ORF">H8E19_16405</name>
</gene>
<dbReference type="PANTHER" id="PTHR38686">
    <property type="entry name" value="APOLIPOPROTEIN N-ACYLTRANSFERASE"/>
    <property type="match status" value="1"/>
</dbReference>
<name>A0A8J6T5S9_9DELT</name>
<dbReference type="InterPro" id="IPR036526">
    <property type="entry name" value="C-N_Hydrolase_sf"/>
</dbReference>
<dbReference type="GO" id="GO:0042158">
    <property type="term" value="P:lipoprotein biosynthetic process"/>
    <property type="evidence" value="ECO:0007669"/>
    <property type="project" value="UniProtKB-UniRule"/>
</dbReference>
<evidence type="ECO:0000256" key="6">
    <source>
        <dbReference type="ARBA" id="ARBA00023136"/>
    </source>
</evidence>
<evidence type="ECO:0000256" key="7">
    <source>
        <dbReference type="ARBA" id="ARBA00023315"/>
    </source>
</evidence>
<keyword evidence="6 8" id="KW-0472">Membrane</keyword>
<dbReference type="GO" id="GO:0016410">
    <property type="term" value="F:N-acyltransferase activity"/>
    <property type="evidence" value="ECO:0007669"/>
    <property type="project" value="UniProtKB-UniRule"/>
</dbReference>
<dbReference type="PANTHER" id="PTHR38686:SF1">
    <property type="entry name" value="APOLIPOPROTEIN N-ACYLTRANSFERASE"/>
    <property type="match status" value="1"/>
</dbReference>
<keyword evidence="3 8" id="KW-0808">Transferase</keyword>
<dbReference type="Proteomes" id="UP000650524">
    <property type="component" value="Unassembled WGS sequence"/>
</dbReference>
<dbReference type="Pfam" id="PF20154">
    <property type="entry name" value="LNT_N"/>
    <property type="match status" value="1"/>
</dbReference>
<comment type="subcellular location">
    <subcellularLocation>
        <location evidence="1 8">Cell membrane</location>
        <topology evidence="1 8">Multi-pass membrane protein</topology>
    </subcellularLocation>
</comment>
<accession>A0A8J6T5S9</accession>
<evidence type="ECO:0000256" key="2">
    <source>
        <dbReference type="ARBA" id="ARBA00022475"/>
    </source>
</evidence>
<feature type="transmembrane region" description="Helical" evidence="8">
    <location>
        <begin position="175"/>
        <end position="193"/>
    </location>
</feature>
<dbReference type="AlphaFoldDB" id="A0A8J6T5S9"/>
<comment type="function">
    <text evidence="8">Catalyzes the phospholipid dependent N-acylation of the N-terminal cysteine of apolipoprotein, the last step in lipoprotein maturation.</text>
</comment>
<evidence type="ECO:0000313" key="11">
    <source>
        <dbReference type="Proteomes" id="UP000650524"/>
    </source>
</evidence>
<sequence length="498" mass="56295">MTISFPPGHFSFVAWFALIPLLKSIETASPYNAFRLGLFSGLIHYLSLIYWIVVVLGRYGNLNVFVALLALVLLSLYLSLYLGLFACLTTFLKDSRFSIILMACFWVAIEYIKGNLLTGFPWCLLGYTQYEQLYLIQISDLLGVYGISFLIVFANGLIFRMLTKRRHESNASLKWGFPLLLIFLIGTLIYGHHHLSGSKAGEKNGYPINAAIVQANINQSLKWDPAYQMETIRTYQRLTRSIWPFKPQLIVWPETSLPFFFQDSQEFSPKIFSLADKSGATLIFGSPAYKRVRGAIRYYNRAYMITPEIQQVQYYDKTHLVPFGEYVPLKKYLPFINNLVQAAGDFAAGEKLVPLKTGDLSLGILICFEAVFPELARTLVREGANVLVNITNDAWFGMTSAPYQHISMAVFRAVENQRPMIRAANTGFSAFIGPQGAILSETDLFSEEVLERSLTLSGSSLTFYSRFGDLFAIALLVISLTKIFSCLRARWKCRHGNK</sequence>
<feature type="domain" description="CN hydrolase" evidence="9">
    <location>
        <begin position="213"/>
        <end position="456"/>
    </location>
</feature>
<dbReference type="CDD" id="cd07571">
    <property type="entry name" value="ALP_N-acyl_transferase"/>
    <property type="match status" value="1"/>
</dbReference>
<keyword evidence="2 8" id="KW-1003">Cell membrane</keyword>
<evidence type="ECO:0000256" key="8">
    <source>
        <dbReference type="HAMAP-Rule" id="MF_01148"/>
    </source>
</evidence>
<dbReference type="SUPFAM" id="SSF56317">
    <property type="entry name" value="Carbon-nitrogen hydrolase"/>
    <property type="match status" value="1"/>
</dbReference>
<feature type="transmembrane region" description="Helical" evidence="8">
    <location>
        <begin position="34"/>
        <end position="53"/>
    </location>
</feature>
<keyword evidence="7 8" id="KW-0012">Acyltransferase</keyword>
<dbReference type="EMBL" id="JACNJD010000334">
    <property type="protein sequence ID" value="MBC8178987.1"/>
    <property type="molecule type" value="Genomic_DNA"/>
</dbReference>
<dbReference type="Gene3D" id="3.60.110.10">
    <property type="entry name" value="Carbon-nitrogen hydrolase"/>
    <property type="match status" value="1"/>
</dbReference>
<feature type="transmembrane region" description="Helical" evidence="8">
    <location>
        <begin position="99"/>
        <end position="122"/>
    </location>
</feature>
<dbReference type="GO" id="GO:0005886">
    <property type="term" value="C:plasma membrane"/>
    <property type="evidence" value="ECO:0007669"/>
    <property type="project" value="UniProtKB-SubCell"/>
</dbReference>
<evidence type="ECO:0000256" key="5">
    <source>
        <dbReference type="ARBA" id="ARBA00022989"/>
    </source>
</evidence>
<keyword evidence="5 8" id="KW-1133">Transmembrane helix</keyword>